<name>A0ABZ2K0M3_9BACT</name>
<feature type="region of interest" description="Disordered" evidence="3">
    <location>
        <begin position="722"/>
        <end position="784"/>
    </location>
</feature>
<dbReference type="Gene3D" id="1.10.3500.10">
    <property type="entry name" value="Tex N-terminal region-like"/>
    <property type="match status" value="1"/>
</dbReference>
<dbReference type="InterPro" id="IPR003583">
    <property type="entry name" value="Hlx-hairpin-Hlx_DNA-bd_motif"/>
</dbReference>
<evidence type="ECO:0000256" key="3">
    <source>
        <dbReference type="SAM" id="MobiDB-lite"/>
    </source>
</evidence>
<dbReference type="InterPro" id="IPR032639">
    <property type="entry name" value="Tex_YqgF"/>
</dbReference>
<dbReference type="InterPro" id="IPR023323">
    <property type="entry name" value="Tex-like_dom_sf"/>
</dbReference>
<dbReference type="InterPro" id="IPR023319">
    <property type="entry name" value="Tex-like_HTH_dom_sf"/>
</dbReference>
<dbReference type="SUPFAM" id="SSF50249">
    <property type="entry name" value="Nucleic acid-binding proteins"/>
    <property type="match status" value="1"/>
</dbReference>
<dbReference type="InterPro" id="IPR055179">
    <property type="entry name" value="Tex-like_central_region"/>
</dbReference>
<dbReference type="Pfam" id="PF16921">
    <property type="entry name" value="Tex_YqgF"/>
    <property type="match status" value="1"/>
</dbReference>
<dbReference type="SUPFAM" id="SSF47781">
    <property type="entry name" value="RuvA domain 2-like"/>
    <property type="match status" value="2"/>
</dbReference>
<dbReference type="InterPro" id="IPR018974">
    <property type="entry name" value="Tex-like_N"/>
</dbReference>
<dbReference type="Pfam" id="PF12836">
    <property type="entry name" value="HHH_3"/>
    <property type="match status" value="1"/>
</dbReference>
<dbReference type="Proteomes" id="UP001379533">
    <property type="component" value="Chromosome"/>
</dbReference>
<dbReference type="InterPro" id="IPR012337">
    <property type="entry name" value="RNaseH-like_sf"/>
</dbReference>
<dbReference type="SUPFAM" id="SSF158832">
    <property type="entry name" value="Tex N-terminal region-like"/>
    <property type="match status" value="1"/>
</dbReference>
<dbReference type="InterPro" id="IPR044146">
    <property type="entry name" value="S1_Tex"/>
</dbReference>
<dbReference type="Gene3D" id="1.10.150.310">
    <property type="entry name" value="Tex RuvX-like domain-like"/>
    <property type="match status" value="1"/>
</dbReference>
<dbReference type="InterPro" id="IPR012340">
    <property type="entry name" value="NA-bd_OB-fold"/>
</dbReference>
<dbReference type="CDD" id="cd05685">
    <property type="entry name" value="S1_Tex"/>
    <property type="match status" value="1"/>
</dbReference>
<dbReference type="SUPFAM" id="SSF53098">
    <property type="entry name" value="Ribonuclease H-like"/>
    <property type="match status" value="1"/>
</dbReference>
<evidence type="ECO:0000256" key="2">
    <source>
        <dbReference type="ARBA" id="ARBA00023204"/>
    </source>
</evidence>
<dbReference type="Pfam" id="PF22706">
    <property type="entry name" value="Tex_central_region"/>
    <property type="match status" value="1"/>
</dbReference>
<accession>A0ABZ2K0M3</accession>
<reference evidence="5 6" key="1">
    <citation type="submission" date="2021-12" db="EMBL/GenBank/DDBJ databases">
        <title>Discovery of the Pendulisporaceae a myxobacterial family with distinct sporulation behavior and unique specialized metabolism.</title>
        <authorList>
            <person name="Garcia R."/>
            <person name="Popoff A."/>
            <person name="Bader C.D."/>
            <person name="Loehr J."/>
            <person name="Walesch S."/>
            <person name="Walt C."/>
            <person name="Boldt J."/>
            <person name="Bunk B."/>
            <person name="Haeckl F.J.F.P.J."/>
            <person name="Gunesch A.P."/>
            <person name="Birkelbach J."/>
            <person name="Nuebel U."/>
            <person name="Pietschmann T."/>
            <person name="Bach T."/>
            <person name="Mueller R."/>
        </authorList>
    </citation>
    <scope>NUCLEOTIDE SEQUENCE [LARGE SCALE GENOMIC DNA]</scope>
    <source>
        <strain evidence="5 6">MSr12523</strain>
    </source>
</reference>
<dbReference type="PANTHER" id="PTHR10724:SF10">
    <property type="entry name" value="S1 RNA-BINDING DOMAIN-CONTAINING PROTEIN 1"/>
    <property type="match status" value="1"/>
</dbReference>
<dbReference type="InterPro" id="IPR037027">
    <property type="entry name" value="YqgF/RNaseH-like_dom_sf"/>
</dbReference>
<evidence type="ECO:0000256" key="1">
    <source>
        <dbReference type="ARBA" id="ARBA00022763"/>
    </source>
</evidence>
<evidence type="ECO:0000313" key="6">
    <source>
        <dbReference type="Proteomes" id="UP001379533"/>
    </source>
</evidence>
<dbReference type="InterPro" id="IPR006641">
    <property type="entry name" value="YqgF/RNaseH-like_dom"/>
</dbReference>
<sequence length="784" mass="85787">MTAPEVPVENAFDPVPAIAEELKLAPAAVRAVVKLLEEGATVPFIARYRKEATGGLDEVQIRTIEERRTYLLELHERRTAILSEISSQGKLTPELKKKIEAAGTKAELEDLYLPYKPKRRTRATIAKERGLEPLANLIWSQAREGHPLVNAATYVDPAKEVPDVQAALAGARDICAERVAEHAEVRKMVRETFAQHASLSVSKTKDYADKTTKFDAYAKFEEPVSSIPSHRFLAIRRGENEGVLRASIELAAEVVLPKIERMVGIVQGTPFAGELTQATQDAYKRLIVPSTQVDVRVELKLRSDRAAVDVFAQNLRELLLAAPFGPRTVLAIDPGQRTGCKCAMVDATGKVLAHETIYLVQGAEATERGKKVLRELLGKHRPSAVAVGNGTHGRETELFVRELLVAEGLKEVPCVSVSEAGASVYSASDIAREEFPDLDLTVRGAISIARRLQDPLAELVKIDPKSIGVGQYQHDVLQTLLARKLDEVVESCVNRVGVELNTASAPLLARVAGIGASLAKKIVEFRHARGAFKDRRALLEVPGVGPRTFEQAAGFLRIHGGENPLDASAVHPERYPLVERMATDLGVPVGTLVGKGDLIDKIDPKRYQEGDVGSFTLQDILSELRKPGRDPRATFEPPKFRDDVRTMEDLKPDMELEGVVTNVTAFGAFVDIGVHQDGLVHVSKLTDRYVKDPNEVVKVGDKIKVRVLEVDLGRKRISLTARKEASANVGGAHGKQPPPQTRNQGQGRNDRGRGQGPKQGGAPRPQEKAFTNNPFEKLLRNNKP</sequence>
<dbReference type="InterPro" id="IPR050437">
    <property type="entry name" value="Ribos_protein_bS1-like"/>
</dbReference>
<dbReference type="PANTHER" id="PTHR10724">
    <property type="entry name" value="30S RIBOSOMAL PROTEIN S1"/>
    <property type="match status" value="1"/>
</dbReference>
<dbReference type="Pfam" id="PF17674">
    <property type="entry name" value="HHH_9"/>
    <property type="match status" value="1"/>
</dbReference>
<dbReference type="SMART" id="SM00316">
    <property type="entry name" value="S1"/>
    <property type="match status" value="1"/>
</dbReference>
<dbReference type="InterPro" id="IPR003029">
    <property type="entry name" value="S1_domain"/>
</dbReference>
<dbReference type="RefSeq" id="WP_394842908.1">
    <property type="nucleotide sequence ID" value="NZ_CP089982.1"/>
</dbReference>
<dbReference type="SMART" id="SM00278">
    <property type="entry name" value="HhH1"/>
    <property type="match status" value="2"/>
</dbReference>
<dbReference type="SMART" id="SM00732">
    <property type="entry name" value="YqgFc"/>
    <property type="match status" value="1"/>
</dbReference>
<dbReference type="Pfam" id="PF00575">
    <property type="entry name" value="S1"/>
    <property type="match status" value="1"/>
</dbReference>
<dbReference type="Gene3D" id="2.40.50.140">
    <property type="entry name" value="Nucleic acid-binding proteins"/>
    <property type="match status" value="1"/>
</dbReference>
<gene>
    <name evidence="5" type="ORF">LZC95_38280</name>
</gene>
<evidence type="ECO:0000313" key="5">
    <source>
        <dbReference type="EMBL" id="WXA92291.1"/>
    </source>
</evidence>
<dbReference type="Gene3D" id="3.30.420.140">
    <property type="entry name" value="YqgF/RNase H-like domain"/>
    <property type="match status" value="1"/>
</dbReference>
<organism evidence="5 6">
    <name type="scientific">Pendulispora brunnea</name>
    <dbReference type="NCBI Taxonomy" id="2905690"/>
    <lineage>
        <taxon>Bacteria</taxon>
        <taxon>Pseudomonadati</taxon>
        <taxon>Myxococcota</taxon>
        <taxon>Myxococcia</taxon>
        <taxon>Myxococcales</taxon>
        <taxon>Sorangiineae</taxon>
        <taxon>Pendulisporaceae</taxon>
        <taxon>Pendulispora</taxon>
    </lineage>
</organism>
<keyword evidence="2" id="KW-0234">DNA repair</keyword>
<proteinExistence type="predicted"/>
<keyword evidence="1" id="KW-0227">DNA damage</keyword>
<dbReference type="Pfam" id="PF09371">
    <property type="entry name" value="Tex_N"/>
    <property type="match status" value="1"/>
</dbReference>
<dbReference type="InterPro" id="IPR010994">
    <property type="entry name" value="RuvA_2-like"/>
</dbReference>
<protein>
    <submittedName>
        <fullName evidence="5">RNA-binding transcriptional accessory protein</fullName>
    </submittedName>
</protein>
<dbReference type="InterPro" id="IPR041692">
    <property type="entry name" value="HHH_9"/>
</dbReference>
<evidence type="ECO:0000259" key="4">
    <source>
        <dbReference type="PROSITE" id="PS50126"/>
    </source>
</evidence>
<dbReference type="PROSITE" id="PS50126">
    <property type="entry name" value="S1"/>
    <property type="match status" value="1"/>
</dbReference>
<keyword evidence="6" id="KW-1185">Reference proteome</keyword>
<dbReference type="EMBL" id="CP089982">
    <property type="protein sequence ID" value="WXA92291.1"/>
    <property type="molecule type" value="Genomic_DNA"/>
</dbReference>
<dbReference type="Gene3D" id="1.10.10.650">
    <property type="entry name" value="RuvA domain 2-like"/>
    <property type="match status" value="1"/>
</dbReference>
<feature type="domain" description="S1 motif" evidence="4">
    <location>
        <begin position="653"/>
        <end position="722"/>
    </location>
</feature>